<dbReference type="Proteomes" id="UP001516400">
    <property type="component" value="Unassembled WGS sequence"/>
</dbReference>
<proteinExistence type="predicted"/>
<gene>
    <name evidence="1" type="ORF">HHI36_007509</name>
</gene>
<protein>
    <submittedName>
        <fullName evidence="1">Uncharacterized protein</fullName>
    </submittedName>
</protein>
<sequence length="97" mass="11009">MEAQSKALSISIFGSASLSSTDRDRPSFVHVLEKETQIRVHLVRGLPQHAGILRNPFSPQQEEKLKNYTTDLDKCVFGLTKNDFAKVVYDFIVLTER</sequence>
<accession>A0ABD2MPU7</accession>
<keyword evidence="2" id="KW-1185">Reference proteome</keyword>
<evidence type="ECO:0000313" key="2">
    <source>
        <dbReference type="Proteomes" id="UP001516400"/>
    </source>
</evidence>
<dbReference type="EMBL" id="JABFTP020000021">
    <property type="protein sequence ID" value="KAL3268393.1"/>
    <property type="molecule type" value="Genomic_DNA"/>
</dbReference>
<name>A0ABD2MPU7_9CUCU</name>
<evidence type="ECO:0000313" key="1">
    <source>
        <dbReference type="EMBL" id="KAL3268393.1"/>
    </source>
</evidence>
<dbReference type="AlphaFoldDB" id="A0ABD2MPU7"/>
<organism evidence="1 2">
    <name type="scientific">Cryptolaemus montrouzieri</name>
    <dbReference type="NCBI Taxonomy" id="559131"/>
    <lineage>
        <taxon>Eukaryota</taxon>
        <taxon>Metazoa</taxon>
        <taxon>Ecdysozoa</taxon>
        <taxon>Arthropoda</taxon>
        <taxon>Hexapoda</taxon>
        <taxon>Insecta</taxon>
        <taxon>Pterygota</taxon>
        <taxon>Neoptera</taxon>
        <taxon>Endopterygota</taxon>
        <taxon>Coleoptera</taxon>
        <taxon>Polyphaga</taxon>
        <taxon>Cucujiformia</taxon>
        <taxon>Coccinelloidea</taxon>
        <taxon>Coccinellidae</taxon>
        <taxon>Scymninae</taxon>
        <taxon>Scymnini</taxon>
        <taxon>Cryptolaemus</taxon>
    </lineage>
</organism>
<comment type="caution">
    <text evidence="1">The sequence shown here is derived from an EMBL/GenBank/DDBJ whole genome shotgun (WGS) entry which is preliminary data.</text>
</comment>
<reference evidence="1 2" key="1">
    <citation type="journal article" date="2021" name="BMC Biol.">
        <title>Horizontally acquired antibacterial genes associated with adaptive radiation of ladybird beetles.</title>
        <authorList>
            <person name="Li H.S."/>
            <person name="Tang X.F."/>
            <person name="Huang Y.H."/>
            <person name="Xu Z.Y."/>
            <person name="Chen M.L."/>
            <person name="Du X.Y."/>
            <person name="Qiu B.Y."/>
            <person name="Chen P.T."/>
            <person name="Zhang W."/>
            <person name="Slipinski A."/>
            <person name="Escalona H.E."/>
            <person name="Waterhouse R.M."/>
            <person name="Zwick A."/>
            <person name="Pang H."/>
        </authorList>
    </citation>
    <scope>NUCLEOTIDE SEQUENCE [LARGE SCALE GENOMIC DNA]</scope>
    <source>
        <strain evidence="1">SYSU2018</strain>
    </source>
</reference>